<reference evidence="2 3" key="1">
    <citation type="submission" date="2019-02" db="EMBL/GenBank/DDBJ databases">
        <title>Deep-cultivation of Planctomycetes and their phenomic and genomic characterization uncovers novel biology.</title>
        <authorList>
            <person name="Wiegand S."/>
            <person name="Jogler M."/>
            <person name="Boedeker C."/>
            <person name="Pinto D."/>
            <person name="Vollmers J."/>
            <person name="Rivas-Marin E."/>
            <person name="Kohn T."/>
            <person name="Peeters S.H."/>
            <person name="Heuer A."/>
            <person name="Rast P."/>
            <person name="Oberbeckmann S."/>
            <person name="Bunk B."/>
            <person name="Jeske O."/>
            <person name="Meyerdierks A."/>
            <person name="Storesund J.E."/>
            <person name="Kallscheuer N."/>
            <person name="Luecker S."/>
            <person name="Lage O.M."/>
            <person name="Pohl T."/>
            <person name="Merkel B.J."/>
            <person name="Hornburger P."/>
            <person name="Mueller R.-W."/>
            <person name="Bruemmer F."/>
            <person name="Labrenz M."/>
            <person name="Spormann A.M."/>
            <person name="Op Den Camp H."/>
            <person name="Overmann J."/>
            <person name="Amann R."/>
            <person name="Jetten M.S.M."/>
            <person name="Mascher T."/>
            <person name="Medema M.H."/>
            <person name="Devos D.P."/>
            <person name="Kaster A.-K."/>
            <person name="Ovreas L."/>
            <person name="Rohde M."/>
            <person name="Galperin M.Y."/>
            <person name="Jogler C."/>
        </authorList>
    </citation>
    <scope>NUCLEOTIDE SEQUENCE [LARGE SCALE GENOMIC DNA]</scope>
    <source>
        <strain evidence="2 3">CA85</strain>
    </source>
</reference>
<organism evidence="2 3">
    <name type="scientific">Allorhodopirellula solitaria</name>
    <dbReference type="NCBI Taxonomy" id="2527987"/>
    <lineage>
        <taxon>Bacteria</taxon>
        <taxon>Pseudomonadati</taxon>
        <taxon>Planctomycetota</taxon>
        <taxon>Planctomycetia</taxon>
        <taxon>Pirellulales</taxon>
        <taxon>Pirellulaceae</taxon>
        <taxon>Allorhodopirellula</taxon>
    </lineage>
</organism>
<feature type="transmembrane region" description="Helical" evidence="1">
    <location>
        <begin position="328"/>
        <end position="347"/>
    </location>
</feature>
<dbReference type="Proteomes" id="UP000318053">
    <property type="component" value="Unassembled WGS sequence"/>
</dbReference>
<feature type="transmembrane region" description="Helical" evidence="1">
    <location>
        <begin position="131"/>
        <end position="157"/>
    </location>
</feature>
<feature type="transmembrane region" description="Helical" evidence="1">
    <location>
        <begin position="277"/>
        <end position="308"/>
    </location>
</feature>
<keyword evidence="1" id="KW-0812">Transmembrane</keyword>
<feature type="transmembrane region" description="Helical" evidence="1">
    <location>
        <begin position="530"/>
        <end position="551"/>
    </location>
</feature>
<accession>A0A5C5WYA6</accession>
<protein>
    <submittedName>
        <fullName evidence="2">Uncharacterized protein</fullName>
    </submittedName>
</protein>
<gene>
    <name evidence="2" type="ORF">CA85_48610</name>
</gene>
<evidence type="ECO:0000313" key="2">
    <source>
        <dbReference type="EMBL" id="TWT55667.1"/>
    </source>
</evidence>
<dbReference type="RefSeq" id="WP_146393674.1">
    <property type="nucleotide sequence ID" value="NZ_SJPK01000023.1"/>
</dbReference>
<feature type="transmembrane region" description="Helical" evidence="1">
    <location>
        <begin position="44"/>
        <end position="68"/>
    </location>
</feature>
<dbReference type="EMBL" id="SJPK01000023">
    <property type="protein sequence ID" value="TWT55667.1"/>
    <property type="molecule type" value="Genomic_DNA"/>
</dbReference>
<feature type="transmembrane region" description="Helical" evidence="1">
    <location>
        <begin position="394"/>
        <end position="416"/>
    </location>
</feature>
<comment type="caution">
    <text evidence="2">The sequence shown here is derived from an EMBL/GenBank/DDBJ whole genome shotgun (WGS) entry which is preliminary data.</text>
</comment>
<name>A0A5C5WYA6_9BACT</name>
<feature type="transmembrane region" description="Helical" evidence="1">
    <location>
        <begin position="164"/>
        <end position="188"/>
    </location>
</feature>
<feature type="transmembrane region" description="Helical" evidence="1">
    <location>
        <begin position="97"/>
        <end position="119"/>
    </location>
</feature>
<feature type="transmembrane region" description="Helical" evidence="1">
    <location>
        <begin position="472"/>
        <end position="492"/>
    </location>
</feature>
<dbReference type="OrthoDB" id="247969at2"/>
<keyword evidence="1" id="KW-1133">Transmembrane helix</keyword>
<feature type="transmembrane region" description="Helical" evidence="1">
    <location>
        <begin position="17"/>
        <end position="38"/>
    </location>
</feature>
<feature type="transmembrane region" description="Helical" evidence="1">
    <location>
        <begin position="194"/>
        <end position="214"/>
    </location>
</feature>
<keyword evidence="1" id="KW-0472">Membrane</keyword>
<evidence type="ECO:0000256" key="1">
    <source>
        <dbReference type="SAM" id="Phobius"/>
    </source>
</evidence>
<evidence type="ECO:0000313" key="3">
    <source>
        <dbReference type="Proteomes" id="UP000318053"/>
    </source>
</evidence>
<proteinExistence type="predicted"/>
<feature type="transmembrane region" description="Helical" evidence="1">
    <location>
        <begin position="504"/>
        <end position="524"/>
    </location>
</feature>
<keyword evidence="3" id="KW-1185">Reference proteome</keyword>
<feature type="transmembrane region" description="Helical" evidence="1">
    <location>
        <begin position="354"/>
        <end position="374"/>
    </location>
</feature>
<sequence>MNATYALTKYAWTRYRIFLLLLFSALLVSAIFTPLLWISRAPMWLARMTASVGYLALLSGLFGSLALFGFSRKSSLLDPTSGYDPWLLRQPIVNWKLAIIPAGLITAWISMLWAIVLLIVQMFGGQDIPPFALVIVPQSLGMSACAIAMCSLVWMPFRAAWLRIALLIVAIPMLYFVGLGAMIVFASIPEWMPWAAFGIVACYIASIAIAYSSVKLARVAAFQQTDSQQTGSQQSKFTTAAACDRAVAATSRSFPGCVDALDWYDSKRSRATKLRQVLMISPVIAILIFLVPFSSVTAIITLMFVTIIVGWTVSARFEPTVWGARSSLPSYLIASPLPTRTIAWVRLRAYLREYPAAIGVMTLLWMTCFIWPSNRVAASQWWTQLAADSASSLTPLRIVVAIYLAILVTMLGLTLRQGCVLLRGRQSLVLWTIGVVCMASIVTLISCLSWFMQQGDWEHVRRSLDDWLQWSYQLFYLAIVAKLLFDASVVWLASKNMFSWRELASGITGWCVAVVLAAVAWYALWPLGGVRFVTVLMATSLAIPLSVWFAGPLAVRANRHHQVT</sequence>
<dbReference type="AlphaFoldDB" id="A0A5C5WYA6"/>
<feature type="transmembrane region" description="Helical" evidence="1">
    <location>
        <begin position="428"/>
        <end position="452"/>
    </location>
</feature>